<comment type="similarity">
    <text evidence="2">Belongs to the TonB family.</text>
</comment>
<feature type="transmembrane region" description="Helical" evidence="10">
    <location>
        <begin position="20"/>
        <end position="39"/>
    </location>
</feature>
<evidence type="ECO:0000256" key="5">
    <source>
        <dbReference type="ARBA" id="ARBA00022519"/>
    </source>
</evidence>
<comment type="caution">
    <text evidence="12">The sequence shown here is derived from an EMBL/GenBank/DDBJ whole genome shotgun (WGS) entry which is preliminary data.</text>
</comment>
<keyword evidence="7" id="KW-0653">Protein transport</keyword>
<dbReference type="InterPro" id="IPR006260">
    <property type="entry name" value="TonB/TolA_C"/>
</dbReference>
<organism evidence="12 13">
    <name type="scientific">candidate division WOR-3 bacterium</name>
    <dbReference type="NCBI Taxonomy" id="2052148"/>
    <lineage>
        <taxon>Bacteria</taxon>
        <taxon>Bacteria division WOR-3</taxon>
    </lineage>
</organism>
<evidence type="ECO:0000313" key="13">
    <source>
        <dbReference type="Proteomes" id="UP000630660"/>
    </source>
</evidence>
<dbReference type="GO" id="GO:0098797">
    <property type="term" value="C:plasma membrane protein complex"/>
    <property type="evidence" value="ECO:0007669"/>
    <property type="project" value="TreeGrafter"/>
</dbReference>
<gene>
    <name evidence="12" type="ORF">GF359_06335</name>
</gene>
<dbReference type="GO" id="GO:0015031">
    <property type="term" value="P:protein transport"/>
    <property type="evidence" value="ECO:0007669"/>
    <property type="project" value="UniProtKB-KW"/>
</dbReference>
<dbReference type="EMBL" id="WJKJ01000210">
    <property type="protein sequence ID" value="MBD3364817.1"/>
    <property type="molecule type" value="Genomic_DNA"/>
</dbReference>
<evidence type="ECO:0000256" key="10">
    <source>
        <dbReference type="SAM" id="Phobius"/>
    </source>
</evidence>
<evidence type="ECO:0000256" key="6">
    <source>
        <dbReference type="ARBA" id="ARBA00022692"/>
    </source>
</evidence>
<dbReference type="PROSITE" id="PS52015">
    <property type="entry name" value="TONB_CTD"/>
    <property type="match status" value="1"/>
</dbReference>
<keyword evidence="9 10" id="KW-0472">Membrane</keyword>
<dbReference type="InterPro" id="IPR037682">
    <property type="entry name" value="TonB_C"/>
</dbReference>
<dbReference type="Pfam" id="PF03544">
    <property type="entry name" value="TonB_C"/>
    <property type="match status" value="1"/>
</dbReference>
<keyword evidence="4" id="KW-1003">Cell membrane</keyword>
<dbReference type="PANTHER" id="PTHR33446">
    <property type="entry name" value="PROTEIN TONB-RELATED"/>
    <property type="match status" value="1"/>
</dbReference>
<evidence type="ECO:0000256" key="1">
    <source>
        <dbReference type="ARBA" id="ARBA00004383"/>
    </source>
</evidence>
<dbReference type="SUPFAM" id="SSF74653">
    <property type="entry name" value="TolA/TonB C-terminal domain"/>
    <property type="match status" value="1"/>
</dbReference>
<dbReference type="InterPro" id="IPR051045">
    <property type="entry name" value="TonB-dependent_transducer"/>
</dbReference>
<dbReference type="AlphaFoldDB" id="A0A9D5K9N5"/>
<evidence type="ECO:0000256" key="3">
    <source>
        <dbReference type="ARBA" id="ARBA00022448"/>
    </source>
</evidence>
<evidence type="ECO:0000259" key="11">
    <source>
        <dbReference type="PROSITE" id="PS52015"/>
    </source>
</evidence>
<protein>
    <submittedName>
        <fullName evidence="12">TonB family protein</fullName>
    </submittedName>
</protein>
<dbReference type="GO" id="GO:0030288">
    <property type="term" value="C:outer membrane-bounded periplasmic space"/>
    <property type="evidence" value="ECO:0007669"/>
    <property type="project" value="InterPro"/>
</dbReference>
<dbReference type="PRINTS" id="PR01374">
    <property type="entry name" value="TONBPROTEIN"/>
</dbReference>
<accession>A0A9D5K9N5</accession>
<proteinExistence type="inferred from homology"/>
<feature type="domain" description="TonB C-terminal" evidence="11">
    <location>
        <begin position="120"/>
        <end position="211"/>
    </location>
</feature>
<dbReference type="PANTHER" id="PTHR33446:SF2">
    <property type="entry name" value="PROTEIN TONB"/>
    <property type="match status" value="1"/>
</dbReference>
<dbReference type="GO" id="GO:0031992">
    <property type="term" value="F:energy transducer activity"/>
    <property type="evidence" value="ECO:0007669"/>
    <property type="project" value="InterPro"/>
</dbReference>
<comment type="subcellular location">
    <subcellularLocation>
        <location evidence="1">Cell inner membrane</location>
        <topology evidence="1">Single-pass membrane protein</topology>
        <orientation evidence="1">Periplasmic side</orientation>
    </subcellularLocation>
</comment>
<reference evidence="12" key="1">
    <citation type="submission" date="2019-11" db="EMBL/GenBank/DDBJ databases">
        <title>Microbial mats filling the niche in hypersaline microbial mats.</title>
        <authorList>
            <person name="Wong H.L."/>
            <person name="Macleod F.I."/>
            <person name="White R.A. III"/>
            <person name="Burns B.P."/>
        </authorList>
    </citation>
    <scope>NUCLEOTIDE SEQUENCE</scope>
    <source>
        <strain evidence="12">Bin_327</strain>
    </source>
</reference>
<dbReference type="GO" id="GO:0015891">
    <property type="term" value="P:siderophore transport"/>
    <property type="evidence" value="ECO:0007669"/>
    <property type="project" value="InterPro"/>
</dbReference>
<dbReference type="Proteomes" id="UP000630660">
    <property type="component" value="Unassembled WGS sequence"/>
</dbReference>
<dbReference type="Gene3D" id="3.30.1150.10">
    <property type="match status" value="1"/>
</dbReference>
<evidence type="ECO:0000313" key="12">
    <source>
        <dbReference type="EMBL" id="MBD3364817.1"/>
    </source>
</evidence>
<keyword evidence="8 10" id="KW-1133">Transmembrane helix</keyword>
<dbReference type="InterPro" id="IPR003538">
    <property type="entry name" value="TonB"/>
</dbReference>
<keyword evidence="6 10" id="KW-0812">Transmembrane</keyword>
<keyword evidence="3" id="KW-0813">Transport</keyword>
<evidence type="ECO:0000256" key="4">
    <source>
        <dbReference type="ARBA" id="ARBA00022475"/>
    </source>
</evidence>
<dbReference type="NCBIfam" id="TIGR01352">
    <property type="entry name" value="tonB_Cterm"/>
    <property type="match status" value="1"/>
</dbReference>
<keyword evidence="5" id="KW-0997">Cell inner membrane</keyword>
<evidence type="ECO:0000256" key="2">
    <source>
        <dbReference type="ARBA" id="ARBA00006555"/>
    </source>
</evidence>
<dbReference type="GO" id="GO:0055085">
    <property type="term" value="P:transmembrane transport"/>
    <property type="evidence" value="ECO:0007669"/>
    <property type="project" value="InterPro"/>
</dbReference>
<name>A0A9D5K9N5_UNCW3</name>
<sequence length="211" mass="23618">MEVRMKREKKTLRDNAIHRMQLGIIGALAIVIAAFLSLGNVKIRPVKMSSTLELVPDRLEPLDDPLIPKPPPPKDNYGEIKEVTDPEKADTLGFNPPDWDSPLPGGDKNLDIDSIPFPGIDVTFPVLKTKIDIGYPRRLKEMRIEGTVQLLLGLDAEGRVFEARVFRSSGYDEFDKKAIDALRKARFSPANQNGIPVPVKVSFPVHFRLDK</sequence>
<evidence type="ECO:0000256" key="9">
    <source>
        <dbReference type="ARBA" id="ARBA00023136"/>
    </source>
</evidence>
<evidence type="ECO:0000256" key="7">
    <source>
        <dbReference type="ARBA" id="ARBA00022927"/>
    </source>
</evidence>
<evidence type="ECO:0000256" key="8">
    <source>
        <dbReference type="ARBA" id="ARBA00022989"/>
    </source>
</evidence>